<keyword evidence="1" id="KW-0812">Transmembrane</keyword>
<dbReference type="OrthoDB" id="9964110at2"/>
<name>A0A964UKP5_9ACTN</name>
<evidence type="ECO:0000313" key="2">
    <source>
        <dbReference type="EMBL" id="NBE50397.1"/>
    </source>
</evidence>
<keyword evidence="1" id="KW-1133">Transmembrane helix</keyword>
<dbReference type="AlphaFoldDB" id="A0A964UKP5"/>
<evidence type="ECO:0000256" key="1">
    <source>
        <dbReference type="SAM" id="Phobius"/>
    </source>
</evidence>
<proteinExistence type="predicted"/>
<dbReference type="Proteomes" id="UP000598297">
    <property type="component" value="Unassembled WGS sequence"/>
</dbReference>
<organism evidence="2 3">
    <name type="scientific">Streptomyces boluensis</name>
    <dbReference type="NCBI Taxonomy" id="1775135"/>
    <lineage>
        <taxon>Bacteria</taxon>
        <taxon>Bacillati</taxon>
        <taxon>Actinomycetota</taxon>
        <taxon>Actinomycetes</taxon>
        <taxon>Kitasatosporales</taxon>
        <taxon>Streptomycetaceae</taxon>
        <taxon>Streptomyces</taxon>
    </lineage>
</organism>
<accession>A0A964UKP5</accession>
<feature type="transmembrane region" description="Helical" evidence="1">
    <location>
        <begin position="6"/>
        <end position="33"/>
    </location>
</feature>
<evidence type="ECO:0000313" key="3">
    <source>
        <dbReference type="Proteomes" id="UP000598297"/>
    </source>
</evidence>
<gene>
    <name evidence="2" type="ORF">GUY60_02915</name>
</gene>
<dbReference type="EMBL" id="JAAAHS010000011">
    <property type="protein sequence ID" value="NBE50397.1"/>
    <property type="molecule type" value="Genomic_DNA"/>
</dbReference>
<protein>
    <submittedName>
        <fullName evidence="2">Uncharacterized protein</fullName>
    </submittedName>
</protein>
<comment type="caution">
    <text evidence="2">The sequence shown here is derived from an EMBL/GenBank/DDBJ whole genome shotgun (WGS) entry which is preliminary data.</text>
</comment>
<sequence>MFDMSLMAAGVAWIGLGLTVDAAGLVTYGLAALPMSAAARRQDAESACRTARRAALGLGLAGAAALLVGMVLLVLHATKFH</sequence>
<reference evidence="2" key="1">
    <citation type="submission" date="2020-01" db="EMBL/GenBank/DDBJ databases">
        <title>Whole-genome analyses of novel actinobacteria.</title>
        <authorList>
            <person name="Sahin N."/>
        </authorList>
    </citation>
    <scope>NUCLEOTIDE SEQUENCE</scope>
    <source>
        <strain evidence="2">YC537</strain>
    </source>
</reference>
<keyword evidence="3" id="KW-1185">Reference proteome</keyword>
<keyword evidence="1" id="KW-0472">Membrane</keyword>
<feature type="transmembrane region" description="Helical" evidence="1">
    <location>
        <begin position="54"/>
        <end position="75"/>
    </location>
</feature>
<dbReference type="RefSeq" id="WP_161693401.1">
    <property type="nucleotide sequence ID" value="NZ_JAAAHS010000011.1"/>
</dbReference>